<keyword evidence="1" id="KW-0812">Transmembrane</keyword>
<dbReference type="AlphaFoldDB" id="A0A3M3X632"/>
<comment type="caution">
    <text evidence="2">The sequence shown here is derived from an EMBL/GenBank/DDBJ whole genome shotgun (WGS) entry which is preliminary data.</text>
</comment>
<dbReference type="EMBL" id="RBPX01000180">
    <property type="protein sequence ID" value="RMO65405.1"/>
    <property type="molecule type" value="Genomic_DNA"/>
</dbReference>
<feature type="transmembrane region" description="Helical" evidence="1">
    <location>
        <begin position="51"/>
        <end position="69"/>
    </location>
</feature>
<keyword evidence="1" id="KW-0472">Membrane</keyword>
<sequence length="249" mass="28842">MQNHNPLRLVTVFALSIIITYLLFLPFSLQMQGYILTSKSLFVNTIELKELHVKLFCIFFGLHVFYFLNKYFVSMQIKENSAYFEKIITLSVYIVLMILVINCFTAPLNPTDEQIQVAMSPFNGTNHSAQTVFVGMVGINGFSDISLHEKALILLENISKVNLLFSWAFIFFILNLHLRVEEVCIAKNSNEEDEAEKCEADCQCADCLEAHDVDDLDDSLDFIRSKDLYAEFRAYQDMREKERQNRNSW</sequence>
<proteinExistence type="predicted"/>
<accession>A0A3M3X632</accession>
<keyword evidence="1" id="KW-1133">Transmembrane helix</keyword>
<dbReference type="Proteomes" id="UP000274541">
    <property type="component" value="Unassembled WGS sequence"/>
</dbReference>
<feature type="transmembrane region" description="Helical" evidence="1">
    <location>
        <begin position="7"/>
        <end position="31"/>
    </location>
</feature>
<feature type="transmembrane region" description="Helical" evidence="1">
    <location>
        <begin position="90"/>
        <end position="108"/>
    </location>
</feature>
<organism evidence="2 3">
    <name type="scientific">Pseudomonas syringae pv. aptata</name>
    <dbReference type="NCBI Taxonomy" id="83167"/>
    <lineage>
        <taxon>Bacteria</taxon>
        <taxon>Pseudomonadati</taxon>
        <taxon>Pseudomonadota</taxon>
        <taxon>Gammaproteobacteria</taxon>
        <taxon>Pseudomonadales</taxon>
        <taxon>Pseudomonadaceae</taxon>
        <taxon>Pseudomonas</taxon>
        <taxon>Pseudomonas syringae</taxon>
    </lineage>
</organism>
<protein>
    <submittedName>
        <fullName evidence="2">Uncharacterized protein</fullName>
    </submittedName>
</protein>
<gene>
    <name evidence="2" type="ORF">ALQ37_200004</name>
</gene>
<name>A0A3M3X632_PSEAP</name>
<evidence type="ECO:0000313" key="2">
    <source>
        <dbReference type="EMBL" id="RMO65405.1"/>
    </source>
</evidence>
<evidence type="ECO:0000256" key="1">
    <source>
        <dbReference type="SAM" id="Phobius"/>
    </source>
</evidence>
<reference evidence="2 3" key="1">
    <citation type="submission" date="2018-08" db="EMBL/GenBank/DDBJ databases">
        <title>Recombination of ecologically and evolutionarily significant loci maintains genetic cohesion in the Pseudomonas syringae species complex.</title>
        <authorList>
            <person name="Dillon M."/>
            <person name="Thakur S."/>
            <person name="Almeida R.N.D."/>
            <person name="Weir B.S."/>
            <person name="Guttman D.S."/>
        </authorList>
    </citation>
    <scope>NUCLEOTIDE SEQUENCE [LARGE SCALE GENOMIC DNA]</scope>
    <source>
        <strain evidence="2 3">ICMP 4388</strain>
    </source>
</reference>
<evidence type="ECO:0000313" key="3">
    <source>
        <dbReference type="Proteomes" id="UP000274541"/>
    </source>
</evidence>
<feature type="transmembrane region" description="Helical" evidence="1">
    <location>
        <begin position="159"/>
        <end position="178"/>
    </location>
</feature>